<proteinExistence type="predicted"/>
<keyword evidence="2" id="KW-1185">Reference proteome</keyword>
<dbReference type="GeneID" id="95404389"/>
<evidence type="ECO:0000313" key="2">
    <source>
        <dbReference type="Proteomes" id="UP000706926"/>
    </source>
</evidence>
<evidence type="ECO:0000313" key="1">
    <source>
        <dbReference type="EMBL" id="MBP1893289.1"/>
    </source>
</evidence>
<dbReference type="EMBL" id="JAGGKI010000005">
    <property type="protein sequence ID" value="MBP1893289.1"/>
    <property type="molecule type" value="Genomic_DNA"/>
</dbReference>
<dbReference type="InterPro" id="IPR011976">
    <property type="entry name" value="Pept_M3B_oligopep-rel"/>
</dbReference>
<dbReference type="PANTHER" id="PTHR11804">
    <property type="entry name" value="PROTEASE M3 THIMET OLIGOPEPTIDASE-RELATED"/>
    <property type="match status" value="1"/>
</dbReference>
<name>A0ABS4FAM8_9BACL</name>
<dbReference type="SUPFAM" id="SSF55486">
    <property type="entry name" value="Metalloproteases ('zincins'), catalytic domain"/>
    <property type="match status" value="1"/>
</dbReference>
<dbReference type="InterPro" id="IPR045090">
    <property type="entry name" value="Pept_M3A_M3B"/>
</dbReference>
<dbReference type="CDD" id="cd09606">
    <property type="entry name" value="M3B_PepF"/>
    <property type="match status" value="1"/>
</dbReference>
<protein>
    <submittedName>
        <fullName evidence="1">M3 family oligoendopeptidase</fullName>
    </submittedName>
</protein>
<comment type="caution">
    <text evidence="1">The sequence shown here is derived from an EMBL/GenBank/DDBJ whole genome shotgun (WGS) entry which is preliminary data.</text>
</comment>
<dbReference type="NCBIfam" id="TIGR02289">
    <property type="entry name" value="M3_not_pepF"/>
    <property type="match status" value="1"/>
</dbReference>
<accession>A0ABS4FAM8</accession>
<reference evidence="1 2" key="1">
    <citation type="submission" date="2021-03" db="EMBL/GenBank/DDBJ databases">
        <title>Genomic Encyclopedia of Type Strains, Phase IV (KMG-IV): sequencing the most valuable type-strain genomes for metagenomic binning, comparative biology and taxonomic classification.</title>
        <authorList>
            <person name="Goeker M."/>
        </authorList>
    </citation>
    <scope>NUCLEOTIDE SEQUENCE [LARGE SCALE GENOMIC DNA]</scope>
    <source>
        <strain evidence="1 2">DSM 15596</strain>
    </source>
</reference>
<dbReference type="PANTHER" id="PTHR11804:SF28">
    <property type="entry name" value="OLIGOENDOPEPTIDASE F"/>
    <property type="match status" value="1"/>
</dbReference>
<sequence>MKFSEYHYERPDVKAFEQKFKELLDAFTSAGSYEEQDQAMKGINKLRSEFDTLQQIASVRHSIDTNDEFYKAEQDFFDENGPVVQEYITDYYRALVGSKFRSELEKKWGRQLFQLAELSLKTFSPEVIEDLQQENKLTTEYAKLIASAKIQFEGEERTLSQLIPFQQSTDRDMRKRAMEASSGFMAENEETFDRIYDDLVKVRTKIAKKLGFKNYVELGYARMARTDYNAEMVANFRSQVLEHIVPVASKLKERQKNRIGVDQLLYYDENFAFKSGNATPKGDPEWIVENGAKMYAELSPETKEFFTFMQENGLMDLVAKKGKQSGGYCTYISEYGAPFIFSNFNGTSGDIDVLTHEAGHAFQVYESRSFAVPEYSFPTYEACEIHSMSMEFFTWPWMDLFFKEEVDKYRFEHLASALIFIPYGVTVDEFQHFVYENPDATPAERKQAWREIERKYLPHRNYADNAYLEQGGFWHKQGHIFNTPFYYIDYTLAQICAFQFWKKMHENREEAWKDYLHLCRQGGSKSFTELVKVAGLISPFEDGCVTSVIGSIEAWLDSVDDTKL</sequence>
<gene>
    <name evidence="1" type="ORF">J2Z18_002391</name>
</gene>
<dbReference type="RefSeq" id="WP_007127983.1">
    <property type="nucleotide sequence ID" value="NZ_BOSA01000005.1"/>
</dbReference>
<dbReference type="Gene3D" id="1.10.1370.30">
    <property type="match status" value="1"/>
</dbReference>
<dbReference type="Proteomes" id="UP000706926">
    <property type="component" value="Unassembled WGS sequence"/>
</dbReference>
<organism evidence="1 2">
    <name type="scientific">Paenibacillus lactis</name>
    <dbReference type="NCBI Taxonomy" id="228574"/>
    <lineage>
        <taxon>Bacteria</taxon>
        <taxon>Bacillati</taxon>
        <taxon>Bacillota</taxon>
        <taxon>Bacilli</taxon>
        <taxon>Bacillales</taxon>
        <taxon>Paenibacillaceae</taxon>
        <taxon>Paenibacillus</taxon>
    </lineage>
</organism>